<keyword evidence="3" id="KW-1185">Reference proteome</keyword>
<accession>A0A7W9W7R6</accession>
<dbReference type="Proteomes" id="UP000520814">
    <property type="component" value="Unassembled WGS sequence"/>
</dbReference>
<name>A0A7W9W7R6_ARMRO</name>
<protein>
    <submittedName>
        <fullName evidence="2">Uncharacterized protein</fullName>
    </submittedName>
</protein>
<evidence type="ECO:0000256" key="1">
    <source>
        <dbReference type="SAM" id="Phobius"/>
    </source>
</evidence>
<keyword evidence="1" id="KW-1133">Transmembrane helix</keyword>
<evidence type="ECO:0000313" key="2">
    <source>
        <dbReference type="EMBL" id="MBB6051375.1"/>
    </source>
</evidence>
<proteinExistence type="predicted"/>
<dbReference type="AlphaFoldDB" id="A0A7W9W7R6"/>
<keyword evidence="1" id="KW-0812">Transmembrane</keyword>
<evidence type="ECO:0000313" key="3">
    <source>
        <dbReference type="Proteomes" id="UP000520814"/>
    </source>
</evidence>
<feature type="transmembrane region" description="Helical" evidence="1">
    <location>
        <begin position="67"/>
        <end position="85"/>
    </location>
</feature>
<dbReference type="RefSeq" id="WP_184198207.1">
    <property type="nucleotide sequence ID" value="NZ_JACHGW010000003.1"/>
</dbReference>
<reference evidence="2 3" key="1">
    <citation type="submission" date="2020-08" db="EMBL/GenBank/DDBJ databases">
        <title>Genomic Encyclopedia of Type Strains, Phase IV (KMG-IV): sequencing the most valuable type-strain genomes for metagenomic binning, comparative biology and taxonomic classification.</title>
        <authorList>
            <person name="Goeker M."/>
        </authorList>
    </citation>
    <scope>NUCLEOTIDE SEQUENCE [LARGE SCALE GENOMIC DNA]</scope>
    <source>
        <strain evidence="2 3">DSM 23562</strain>
    </source>
</reference>
<keyword evidence="1" id="KW-0472">Membrane</keyword>
<dbReference type="EMBL" id="JACHGW010000003">
    <property type="protein sequence ID" value="MBB6051375.1"/>
    <property type="molecule type" value="Genomic_DNA"/>
</dbReference>
<gene>
    <name evidence="2" type="ORF">HNQ39_003185</name>
</gene>
<sequence>MNSAQRLLRSSVVALVLLLVAFPPYVIREDVNGARWVTFGPIWQPPYPEKANALPTQPYRAEGHPELFLVLVEIGMIWMASSFLYERFGKQAFDRAKYPEYYRP</sequence>
<comment type="caution">
    <text evidence="2">The sequence shown here is derived from an EMBL/GenBank/DDBJ whole genome shotgun (WGS) entry which is preliminary data.</text>
</comment>
<organism evidence="2 3">
    <name type="scientific">Armatimonas rosea</name>
    <dbReference type="NCBI Taxonomy" id="685828"/>
    <lineage>
        <taxon>Bacteria</taxon>
        <taxon>Bacillati</taxon>
        <taxon>Armatimonadota</taxon>
        <taxon>Armatimonadia</taxon>
        <taxon>Armatimonadales</taxon>
        <taxon>Armatimonadaceae</taxon>
        <taxon>Armatimonas</taxon>
    </lineage>
</organism>